<evidence type="ECO:0000256" key="1">
    <source>
        <dbReference type="SAM" id="Phobius"/>
    </source>
</evidence>
<dbReference type="eggNOG" id="arCOG07053">
    <property type="taxonomic scope" value="Archaea"/>
</dbReference>
<accession>A3MXG5</accession>
<dbReference type="OrthoDB" id="382036at2157"/>
<dbReference type="STRING" id="410359.Pcal_1916"/>
<dbReference type="GeneID" id="4908586"/>
<dbReference type="AlphaFoldDB" id="A3MXG5"/>
<evidence type="ECO:0000313" key="3">
    <source>
        <dbReference type="Proteomes" id="UP000001431"/>
    </source>
</evidence>
<feature type="transmembrane region" description="Helical" evidence="1">
    <location>
        <begin position="54"/>
        <end position="74"/>
    </location>
</feature>
<feature type="transmembrane region" description="Helical" evidence="1">
    <location>
        <begin position="31"/>
        <end position="48"/>
    </location>
</feature>
<name>A3MXG5_PYRCJ</name>
<dbReference type="KEGG" id="pcl:Pcal_1916"/>
<dbReference type="EMBL" id="CP000561">
    <property type="protein sequence ID" value="ABO09332.1"/>
    <property type="molecule type" value="Genomic_DNA"/>
</dbReference>
<dbReference type="RefSeq" id="WP_011850590.1">
    <property type="nucleotide sequence ID" value="NC_009073.1"/>
</dbReference>
<proteinExistence type="predicted"/>
<organism evidence="2 3">
    <name type="scientific">Pyrobaculum calidifontis (strain DSM 21063 / JCM 11548 / VA1)</name>
    <dbReference type="NCBI Taxonomy" id="410359"/>
    <lineage>
        <taxon>Archaea</taxon>
        <taxon>Thermoproteota</taxon>
        <taxon>Thermoprotei</taxon>
        <taxon>Thermoproteales</taxon>
        <taxon>Thermoproteaceae</taxon>
        <taxon>Pyrobaculum</taxon>
    </lineage>
</organism>
<evidence type="ECO:0000313" key="2">
    <source>
        <dbReference type="EMBL" id="ABO09332.1"/>
    </source>
</evidence>
<keyword evidence="1" id="KW-1133">Transmembrane helix</keyword>
<protein>
    <submittedName>
        <fullName evidence="2">Uncharacterized protein</fullName>
    </submittedName>
</protein>
<dbReference type="Proteomes" id="UP000001431">
    <property type="component" value="Chromosome"/>
</dbReference>
<keyword evidence="3" id="KW-1185">Reference proteome</keyword>
<sequence>MDYRLALFLPMFYKHAWTAYNARRGRYPGGLYAKGIALYEAAFYLWALTLSTPLAPLVWTMVLIHLAGVPLYFTGALSRYAAYGRAYSLFEAAELAVLAALAAFLV</sequence>
<keyword evidence="1" id="KW-0812">Transmembrane</keyword>
<keyword evidence="1" id="KW-0472">Membrane</keyword>
<dbReference type="HOGENOM" id="CLU_2230524_0_0_2"/>
<reference evidence="2" key="1">
    <citation type="submission" date="2007-02" db="EMBL/GenBank/DDBJ databases">
        <title>Complete sequence of Pyrobaculum calidifontis JCM 11548.</title>
        <authorList>
            <consortium name="US DOE Joint Genome Institute"/>
            <person name="Copeland A."/>
            <person name="Lucas S."/>
            <person name="Lapidus A."/>
            <person name="Barry K."/>
            <person name="Glavina del Rio T."/>
            <person name="Dalin E."/>
            <person name="Tice H."/>
            <person name="Pitluck S."/>
            <person name="Chain P."/>
            <person name="Malfatti S."/>
            <person name="Shin M."/>
            <person name="Vergez L."/>
            <person name="Schmutz J."/>
            <person name="Larimer F."/>
            <person name="Land M."/>
            <person name="Hauser L."/>
            <person name="Kyrpides N."/>
            <person name="Mikhailova N."/>
            <person name="Cozen A.E."/>
            <person name="Fitz-Gibbon S.T."/>
            <person name="House C.H."/>
            <person name="Saltikov C."/>
            <person name="Lowe T.M."/>
            <person name="Richardson P."/>
        </authorList>
    </citation>
    <scope>NUCLEOTIDE SEQUENCE [LARGE SCALE GENOMIC DNA]</scope>
    <source>
        <strain evidence="2">JCM 11548</strain>
    </source>
</reference>
<gene>
    <name evidence="2" type="ordered locus">Pcal_1916</name>
</gene>